<keyword evidence="3" id="KW-1185">Reference proteome</keyword>
<evidence type="ECO:0000313" key="2">
    <source>
        <dbReference type="EMBL" id="CAJ1944619.1"/>
    </source>
</evidence>
<feature type="region of interest" description="Disordered" evidence="1">
    <location>
        <begin position="299"/>
        <end position="328"/>
    </location>
</feature>
<feature type="compositionally biased region" description="Basic and acidic residues" evidence="1">
    <location>
        <begin position="91"/>
        <end position="100"/>
    </location>
</feature>
<feature type="region of interest" description="Disordered" evidence="1">
    <location>
        <begin position="79"/>
        <end position="100"/>
    </location>
</feature>
<proteinExistence type="predicted"/>
<dbReference type="EMBL" id="CAKOGP040001224">
    <property type="protein sequence ID" value="CAJ1944619.1"/>
    <property type="molecule type" value="Genomic_DNA"/>
</dbReference>
<protein>
    <recommendedName>
        <fullName evidence="4">Transcription initiation factor IIF subunit alpha</fullName>
    </recommendedName>
</protein>
<reference evidence="2" key="1">
    <citation type="submission" date="2023-08" db="EMBL/GenBank/DDBJ databases">
        <authorList>
            <person name="Audoor S."/>
            <person name="Bilcke G."/>
        </authorList>
    </citation>
    <scope>NUCLEOTIDE SEQUENCE</scope>
</reference>
<name>A0AAD2CZT6_9STRA</name>
<organism evidence="2 3">
    <name type="scientific">Cylindrotheca closterium</name>
    <dbReference type="NCBI Taxonomy" id="2856"/>
    <lineage>
        <taxon>Eukaryota</taxon>
        <taxon>Sar</taxon>
        <taxon>Stramenopiles</taxon>
        <taxon>Ochrophyta</taxon>
        <taxon>Bacillariophyta</taxon>
        <taxon>Bacillariophyceae</taxon>
        <taxon>Bacillariophycidae</taxon>
        <taxon>Bacillariales</taxon>
        <taxon>Bacillariaceae</taxon>
        <taxon>Cylindrotheca</taxon>
    </lineage>
</organism>
<evidence type="ECO:0000256" key="1">
    <source>
        <dbReference type="SAM" id="MobiDB-lite"/>
    </source>
</evidence>
<gene>
    <name evidence="2" type="ORF">CYCCA115_LOCUS8979</name>
</gene>
<evidence type="ECO:0008006" key="4">
    <source>
        <dbReference type="Google" id="ProtNLM"/>
    </source>
</evidence>
<accession>A0AAD2CZT6</accession>
<dbReference type="Proteomes" id="UP001295423">
    <property type="component" value="Unassembled WGS sequence"/>
</dbReference>
<feature type="compositionally biased region" description="Low complexity" evidence="1">
    <location>
        <begin position="436"/>
        <end position="445"/>
    </location>
</feature>
<dbReference type="AlphaFoldDB" id="A0AAD2CZT6"/>
<evidence type="ECO:0000313" key="3">
    <source>
        <dbReference type="Proteomes" id="UP001295423"/>
    </source>
</evidence>
<feature type="region of interest" description="Disordered" evidence="1">
    <location>
        <begin position="413"/>
        <end position="452"/>
    </location>
</feature>
<sequence length="566" mass="63420">MSKRGIDTLLTSQGKRLKTGEEIRFTLVKGPGYKPRADPVNPKAPKQQFPLIAKFPQSVPTPDLSTLPWNTARLFQQDIPKADEDSDDDANEVKKRWRPRQDVPKRQWILQEQVEFLEHMMLKSQRKPLPKDQISSQYSGIPEHNPSHFALFEVSKTDGQVIQVTTMAPPNTTISFSQPRGHKTLSMSEAEVAIQDQRGKMSRYMMHNKQRMLHNPSAAMPTESRKRLFGKLTKINKTDGDDDEDDIMGDVAFRNRKGAGRTRKELLDSVGDSGLKVDADGVLGGTDDGEFGKGQRFGRFKANEQTANEKSAQDTGGESSKGNDGNAMADDFYQRDVQAEYEELDYDVNEQFDDDDVDVGETEVAVEGAGFADEDEDDDFDEDGMENQIISGAEGLASVAGFRLLLAKARGEVTPEQIAESEEKRKKEEEDKKQRAAGAQQKQKQNSNEPVDHLTKIIAAAQDARVRAEKEEQKIAAPAPAAKDLVNKLDAQGQRVITIDSVRREIWLNHGTIKLKRLMKLFDIGKKSSKERRATFQQMVKELCTLENDPTGGRMLVLKQHYSNMG</sequence>
<comment type="caution">
    <text evidence="2">The sequence shown here is derived from an EMBL/GenBank/DDBJ whole genome shotgun (WGS) entry which is preliminary data.</text>
</comment>
<feature type="compositionally biased region" description="Polar residues" evidence="1">
    <location>
        <begin position="303"/>
        <end position="323"/>
    </location>
</feature>
<feature type="compositionally biased region" description="Basic and acidic residues" evidence="1">
    <location>
        <begin position="421"/>
        <end position="434"/>
    </location>
</feature>